<dbReference type="RefSeq" id="WP_137023909.1">
    <property type="nucleotide sequence ID" value="NZ_SZNT01000230.1"/>
</dbReference>
<reference evidence="2 3" key="1">
    <citation type="journal article" date="2019" name="Environ. Microbiol.">
        <title>An active ?-lactamase is a part of an orchestrated cell wall stress resistance network of Bacillus subtilis and related rhizosphere species.</title>
        <authorList>
            <person name="Bucher T."/>
            <person name="Keren-Paz A."/>
            <person name="Hausser J."/>
            <person name="Olender T."/>
            <person name="Cytryn E."/>
            <person name="Kolodkin-Gal I."/>
        </authorList>
    </citation>
    <scope>NUCLEOTIDE SEQUENCE [LARGE SCALE GENOMIC DNA]</scope>
    <source>
        <strain evidence="2 3">I4</strain>
    </source>
</reference>
<sequence>MGLRFRKSFKIAPGVRLNVSNKNTGLSFGGKGLRYSINSNGRRTSSVGIPG</sequence>
<protein>
    <submittedName>
        <fullName evidence="2">DUF4236 domain-containing protein</fullName>
    </submittedName>
</protein>
<organism evidence="2 3">
    <name type="scientific">Peribacillus simplex</name>
    <dbReference type="NCBI Taxonomy" id="1478"/>
    <lineage>
        <taxon>Bacteria</taxon>
        <taxon>Bacillati</taxon>
        <taxon>Bacillota</taxon>
        <taxon>Bacilli</taxon>
        <taxon>Bacillales</taxon>
        <taxon>Bacillaceae</taxon>
        <taxon>Peribacillus</taxon>
    </lineage>
</organism>
<dbReference type="AlphaFoldDB" id="A0A9X8ZFU2"/>
<comment type="caution">
    <text evidence="2">The sequence shown here is derived from an EMBL/GenBank/DDBJ whole genome shotgun (WGS) entry which is preliminary data.</text>
</comment>
<dbReference type="Pfam" id="PF14020">
    <property type="entry name" value="DUF4236"/>
    <property type="match status" value="1"/>
</dbReference>
<proteinExistence type="predicted"/>
<accession>A0A9X8ZFU2</accession>
<dbReference type="InterPro" id="IPR025330">
    <property type="entry name" value="DUF4236"/>
</dbReference>
<dbReference type="EMBL" id="SZNT01000230">
    <property type="protein sequence ID" value="TKH10089.1"/>
    <property type="molecule type" value="Genomic_DNA"/>
</dbReference>
<name>A0A9X8ZFU2_9BACI</name>
<feature type="non-terminal residue" evidence="2">
    <location>
        <position position="51"/>
    </location>
</feature>
<evidence type="ECO:0000313" key="2">
    <source>
        <dbReference type="EMBL" id="TKH10089.1"/>
    </source>
</evidence>
<evidence type="ECO:0000259" key="1">
    <source>
        <dbReference type="Pfam" id="PF14020"/>
    </source>
</evidence>
<evidence type="ECO:0000313" key="3">
    <source>
        <dbReference type="Proteomes" id="UP000309170"/>
    </source>
</evidence>
<dbReference type="Proteomes" id="UP000309170">
    <property type="component" value="Unassembled WGS sequence"/>
</dbReference>
<gene>
    <name evidence="2" type="ORF">FC678_15420</name>
</gene>
<feature type="domain" description="DUF4236" evidence="1">
    <location>
        <begin position="3"/>
        <end position="51"/>
    </location>
</feature>